<dbReference type="InterPro" id="IPR023578">
    <property type="entry name" value="Ras_GEF_dom_sf"/>
</dbReference>
<dbReference type="GO" id="GO:0005886">
    <property type="term" value="C:plasma membrane"/>
    <property type="evidence" value="ECO:0007669"/>
    <property type="project" value="TreeGrafter"/>
</dbReference>
<feature type="compositionally biased region" description="Basic and acidic residues" evidence="3">
    <location>
        <begin position="179"/>
        <end position="188"/>
    </location>
</feature>
<reference evidence="6 7" key="1">
    <citation type="journal article" date="2013" name="PLoS Genet.">
        <title>Genomic mechanisms accounting for the adaptation to parasitism in nematode-trapping fungi.</title>
        <authorList>
            <person name="Meerupati T."/>
            <person name="Andersson K.M."/>
            <person name="Friman E."/>
            <person name="Kumar D."/>
            <person name="Tunlid A."/>
            <person name="Ahren D."/>
        </authorList>
    </citation>
    <scope>NUCLEOTIDE SEQUENCE [LARGE SCALE GENOMIC DNA]</scope>
    <source>
        <strain evidence="6 7">CBS 200.50</strain>
    </source>
</reference>
<dbReference type="PANTHER" id="PTHR23113:SF327">
    <property type="entry name" value="EXCHANGE PROTEIN DIRECTLY ACTIVATED BY CAMP, ISOFORM E"/>
    <property type="match status" value="1"/>
</dbReference>
<dbReference type="InterPro" id="IPR001895">
    <property type="entry name" value="RASGEF_cat_dom"/>
</dbReference>
<keyword evidence="7" id="KW-1185">Reference proteome</keyword>
<proteinExistence type="predicted"/>
<name>S8ARZ2_DACHA</name>
<dbReference type="Gene3D" id="1.20.870.10">
    <property type="entry name" value="Son of sevenless (SoS) protein Chain: S domain 1"/>
    <property type="match status" value="1"/>
</dbReference>
<organism evidence="6 7">
    <name type="scientific">Dactylellina haptotyla (strain CBS 200.50)</name>
    <name type="common">Nematode-trapping fungus</name>
    <name type="synonym">Monacrosporium haptotylum</name>
    <dbReference type="NCBI Taxonomy" id="1284197"/>
    <lineage>
        <taxon>Eukaryota</taxon>
        <taxon>Fungi</taxon>
        <taxon>Dikarya</taxon>
        <taxon>Ascomycota</taxon>
        <taxon>Pezizomycotina</taxon>
        <taxon>Orbiliomycetes</taxon>
        <taxon>Orbiliales</taxon>
        <taxon>Orbiliaceae</taxon>
        <taxon>Dactylellina</taxon>
    </lineage>
</organism>
<accession>S8ARZ2</accession>
<dbReference type="EMBL" id="AQGS01000066">
    <property type="protein sequence ID" value="EPS43771.1"/>
    <property type="molecule type" value="Genomic_DNA"/>
</dbReference>
<feature type="region of interest" description="Disordered" evidence="3">
    <location>
        <begin position="148"/>
        <end position="195"/>
    </location>
</feature>
<dbReference type="InterPro" id="IPR000651">
    <property type="entry name" value="Ras-like_Gua-exchang_fac_N"/>
</dbReference>
<evidence type="ECO:0000313" key="7">
    <source>
        <dbReference type="Proteomes" id="UP000015100"/>
    </source>
</evidence>
<feature type="compositionally biased region" description="Basic and acidic residues" evidence="3">
    <location>
        <begin position="370"/>
        <end position="379"/>
    </location>
</feature>
<dbReference type="SMART" id="SM00147">
    <property type="entry name" value="RasGEF"/>
    <property type="match status" value="1"/>
</dbReference>
<dbReference type="PANTHER" id="PTHR23113">
    <property type="entry name" value="GUANINE NUCLEOTIDE EXCHANGE FACTOR"/>
    <property type="match status" value="1"/>
</dbReference>
<comment type="caution">
    <text evidence="6">The sequence shown here is derived from an EMBL/GenBank/DDBJ whole genome shotgun (WGS) entry which is preliminary data.</text>
</comment>
<dbReference type="PROSITE" id="PS50009">
    <property type="entry name" value="RASGEF_CAT"/>
    <property type="match status" value="1"/>
</dbReference>
<protein>
    <recommendedName>
        <fullName evidence="8">Ras-GEF domain-containing protein</fullName>
    </recommendedName>
</protein>
<keyword evidence="1 2" id="KW-0344">Guanine-nucleotide releasing factor</keyword>
<dbReference type="STRING" id="1284197.S8ARZ2"/>
<dbReference type="GO" id="GO:0005085">
    <property type="term" value="F:guanyl-nucleotide exchange factor activity"/>
    <property type="evidence" value="ECO:0007669"/>
    <property type="project" value="UniProtKB-KW"/>
</dbReference>
<evidence type="ECO:0000313" key="6">
    <source>
        <dbReference type="EMBL" id="EPS43771.1"/>
    </source>
</evidence>
<feature type="region of interest" description="Disordered" evidence="3">
    <location>
        <begin position="355"/>
        <end position="379"/>
    </location>
</feature>
<reference evidence="7" key="2">
    <citation type="submission" date="2013-04" db="EMBL/GenBank/DDBJ databases">
        <title>Genomic mechanisms accounting for the adaptation to parasitism in nematode-trapping fungi.</title>
        <authorList>
            <person name="Ahren D.G."/>
        </authorList>
    </citation>
    <scope>NUCLEOTIDE SEQUENCE [LARGE SCALE GENOMIC DNA]</scope>
    <source>
        <strain evidence="7">CBS 200.50</strain>
    </source>
</reference>
<dbReference type="Gene3D" id="1.10.840.10">
    <property type="entry name" value="Ras guanine-nucleotide exchange factors catalytic domain"/>
    <property type="match status" value="1"/>
</dbReference>
<dbReference type="eggNOG" id="KOG3417">
    <property type="taxonomic scope" value="Eukaryota"/>
</dbReference>
<dbReference type="OMA" id="CNFLKRW"/>
<dbReference type="HOGENOM" id="CLU_286036_0_0_1"/>
<feature type="region of interest" description="Disordered" evidence="3">
    <location>
        <begin position="94"/>
        <end position="120"/>
    </location>
</feature>
<dbReference type="InterPro" id="IPR008937">
    <property type="entry name" value="Ras-like_GEF"/>
</dbReference>
<feature type="region of interest" description="Disordered" evidence="3">
    <location>
        <begin position="214"/>
        <end position="271"/>
    </location>
</feature>
<evidence type="ECO:0008006" key="8">
    <source>
        <dbReference type="Google" id="ProtNLM"/>
    </source>
</evidence>
<dbReference type="OrthoDB" id="546434at2759"/>
<dbReference type="AlphaFoldDB" id="S8ARZ2"/>
<dbReference type="PROSITE" id="PS50212">
    <property type="entry name" value="RASGEF_NTER"/>
    <property type="match status" value="1"/>
</dbReference>
<feature type="compositionally biased region" description="Polar residues" evidence="3">
    <location>
        <begin position="249"/>
        <end position="271"/>
    </location>
</feature>
<evidence type="ECO:0000259" key="4">
    <source>
        <dbReference type="PROSITE" id="PS50009"/>
    </source>
</evidence>
<dbReference type="InterPro" id="IPR036964">
    <property type="entry name" value="RASGEF_cat_dom_sf"/>
</dbReference>
<evidence type="ECO:0000256" key="2">
    <source>
        <dbReference type="PROSITE-ProRule" id="PRU00168"/>
    </source>
</evidence>
<feature type="compositionally biased region" description="Basic and acidic residues" evidence="3">
    <location>
        <begin position="222"/>
        <end position="235"/>
    </location>
</feature>
<evidence type="ECO:0000256" key="1">
    <source>
        <dbReference type="ARBA" id="ARBA00022658"/>
    </source>
</evidence>
<dbReference type="SUPFAM" id="SSF48366">
    <property type="entry name" value="Ras GEF"/>
    <property type="match status" value="1"/>
</dbReference>
<evidence type="ECO:0000256" key="3">
    <source>
        <dbReference type="SAM" id="MobiDB-lite"/>
    </source>
</evidence>
<dbReference type="Pfam" id="PF00617">
    <property type="entry name" value="RasGEF"/>
    <property type="match status" value="1"/>
</dbReference>
<feature type="domain" description="N-terminal Ras-GEF" evidence="5">
    <location>
        <begin position="671"/>
        <end position="787"/>
    </location>
</feature>
<sequence length="1186" mass="134044">MLTKFSEADAKSGCTEHKSETSCTADLQNVYSIPLSIRLGNEDFASLITRSLELAQKSLLDVTRSSYDETNPSTIKESLPMSPSTVLSKILGSAPRRQSLPSPPPQPYEEFCDPEPKASFTDRRKLNSKELKLELSCGYDADCGIKRPDNFKKSSASSRSGSVRYNTKTPGSDPLIPREAPREEKQELRLPSPPIHSSIAQSISTYFGSIGLLTPPSSSRKQHQEKATHLHDIKKQGIRHLTPPRTPSRPGNASPQVAPTPLDQSYSESDWTSKSLSSLNFIKRPESTQSSTKSSESTESYIASLSDGRANLADPLCTSPKILPNHSLEARRGSFTAGIPNHIDKVDYSPDSIFENPRHMVQPPHKRPHKPTDATRRDRPGLPLAQLASFAQPTFSNPSQMAYDIRDMVFPVAIIVNALGFPHKASMQSHSSDTFSPAKLDAKTQNEQLDGHMTRSLSKRSLKVKTAWNAFPRRSSIRYFSQSSGLEKNSPYLHSSISHRAASSHANTDDPRFSLASEASSFENLQASSLGTTFSAPVSAFDDDSSDDDYFGDFRHLSGLGTRNIRRRKTNSKRFSRDSGNFTADRFSRFSFSSKQETVFFPKEIEHRQTSTENFLPIRQIPIPEEAQLSTSAGTFNKARFGSPRLIRDNEVHHLKDGEGFDHLVLEQEDGKNLVVSGTLDCLVMELCASFETGDDETFADVFLRAYLLFSSPLHLLKSLTTQFRNSNTRVQERTLLMLERWLRNQPEDILEAEVTREILLMFLAEVSCWGHSQQAVRLTQTYSQMKEKLQAFQIAVEEATYSNDTLEILSASSFPENLKLFFGDENTMMEVAQYLTSVDLVLFRDASHTRTLVHWWTNQSSTEQSNWTWETEIPYAKKEAGNSIIERINRLLRRSINFKFWIQHEILGMAKVEDRADLISSLIHLSLLFREQGNFQSCLVIADALASDIIISLEKTWYHVPIEKVREFSELRILLDQRAYVTFISRCKEFAIPYFPFFLKAVATILNQSTNASSRYSDASKTHVDSRIDSTLYQPLTSPTTDKSMRQQPILLDFKKYRAFTREVSIYRAMTKYPPIYVWGLDRKSFVFRGMTIGRIAFPRHRDSASRATDRIKNSSNTSLTEDIPDTTYLNHFSEIIESRIHMVLAPILQPIVHDKNTIIQHLSDNTADLRQQVQGELPLFKIGL</sequence>
<feature type="domain" description="Ras-GEF" evidence="4">
    <location>
        <begin position="828"/>
        <end position="1077"/>
    </location>
</feature>
<dbReference type="Proteomes" id="UP000015100">
    <property type="component" value="Unassembled WGS sequence"/>
</dbReference>
<gene>
    <name evidence="6" type="ORF">H072_2240</name>
</gene>
<evidence type="ECO:0000259" key="5">
    <source>
        <dbReference type="PROSITE" id="PS50212"/>
    </source>
</evidence>
<dbReference type="GO" id="GO:0007265">
    <property type="term" value="P:Ras protein signal transduction"/>
    <property type="evidence" value="ECO:0007669"/>
    <property type="project" value="TreeGrafter"/>
</dbReference>